<keyword evidence="2" id="KW-0255">Endonuclease</keyword>
<keyword evidence="2" id="KW-0378">Hydrolase</keyword>
<dbReference type="InterPro" id="IPR027417">
    <property type="entry name" value="P-loop_NTPase"/>
</dbReference>
<protein>
    <submittedName>
        <fullName evidence="2">ATP-dependent endonuclease</fullName>
    </submittedName>
</protein>
<keyword evidence="2" id="KW-0540">Nuclease</keyword>
<dbReference type="PANTHER" id="PTHR43581">
    <property type="entry name" value="ATP/GTP PHOSPHATASE"/>
    <property type="match status" value="1"/>
</dbReference>
<evidence type="ECO:0000313" key="2">
    <source>
        <dbReference type="EMBL" id="MFC4750038.1"/>
    </source>
</evidence>
<dbReference type="Pfam" id="PF13304">
    <property type="entry name" value="AAA_21"/>
    <property type="match status" value="1"/>
</dbReference>
<proteinExistence type="predicted"/>
<dbReference type="SUPFAM" id="SSF52540">
    <property type="entry name" value="P-loop containing nucleoside triphosphate hydrolases"/>
    <property type="match status" value="1"/>
</dbReference>
<dbReference type="Proteomes" id="UP001595935">
    <property type="component" value="Unassembled WGS sequence"/>
</dbReference>
<dbReference type="EMBL" id="JBHSGV010000011">
    <property type="protein sequence ID" value="MFC4750038.1"/>
    <property type="molecule type" value="Genomic_DNA"/>
</dbReference>
<dbReference type="InterPro" id="IPR051396">
    <property type="entry name" value="Bact_Antivir_Def_Nuclease"/>
</dbReference>
<sequence length="486" mass="55880">MKIKKIKSIETLEIDLPIKKGLYAITGQNGSGKSTVVTCASSVFFRLPMHDYFGKTSDDASIDFTLNGATRSWKKIEGKWRADYSGNMEIKGFYEGSIIYGNRFKNTSYELLKKLDRITDSVLKPAPDFIRENLGIILHNNKNFYEKLFFLNAKDSGQNVKFTGDIFYYQKGDNRVSQFHMSTGENLLVSVLNSINIRNIDRASLNKPCLLFLDEIELALHPSSLKRLVTFLKEISNQFNYAIYFSTHSIELISSIDPINIFFLNRYSDNTLEVINPCYPAYATRMLYDHSGYDYIILVEDDLAKEIVTRILRKYSLLGNKLVHVLPCGGYTNVIELAREVINSNLVGKISNISIILDADIKSDAEAYLSKNSISNNIPLNYLPIESLEKYLKTNLFDTVDHKLFRLLNDFVFHQVSLTEIIEKYKNDGANVNDNNGKKLYIRIDNELRARNKSRNEIVELIVDYLIENKDTQIQRIVTFLKKRFE</sequence>
<accession>A0ABV9PJ53</accession>
<feature type="domain" description="ATPase AAA-type core" evidence="1">
    <location>
        <begin position="124"/>
        <end position="254"/>
    </location>
</feature>
<dbReference type="CDD" id="cd00267">
    <property type="entry name" value="ABC_ATPase"/>
    <property type="match status" value="1"/>
</dbReference>
<reference evidence="3" key="1">
    <citation type="journal article" date="2019" name="Int. J. Syst. Evol. Microbiol.">
        <title>The Global Catalogue of Microorganisms (GCM) 10K type strain sequencing project: providing services to taxonomists for standard genome sequencing and annotation.</title>
        <authorList>
            <consortium name="The Broad Institute Genomics Platform"/>
            <consortium name="The Broad Institute Genome Sequencing Center for Infectious Disease"/>
            <person name="Wu L."/>
            <person name="Ma J."/>
        </authorList>
    </citation>
    <scope>NUCLEOTIDE SEQUENCE [LARGE SCALE GENOMIC DNA]</scope>
    <source>
        <strain evidence="3">WYCCWR 13023</strain>
    </source>
</reference>
<gene>
    <name evidence="2" type="ORF">ACFO5S_21475</name>
</gene>
<comment type="caution">
    <text evidence="2">The sequence shown here is derived from an EMBL/GenBank/DDBJ whole genome shotgun (WGS) entry which is preliminary data.</text>
</comment>
<evidence type="ECO:0000313" key="3">
    <source>
        <dbReference type="Proteomes" id="UP001595935"/>
    </source>
</evidence>
<dbReference type="Gene3D" id="3.40.50.300">
    <property type="entry name" value="P-loop containing nucleotide triphosphate hydrolases"/>
    <property type="match status" value="1"/>
</dbReference>
<dbReference type="PANTHER" id="PTHR43581:SF4">
    <property type="entry name" value="ATP_GTP PHOSPHATASE"/>
    <property type="match status" value="1"/>
</dbReference>
<keyword evidence="3" id="KW-1185">Reference proteome</keyword>
<dbReference type="InterPro" id="IPR003959">
    <property type="entry name" value="ATPase_AAA_core"/>
</dbReference>
<name>A0ABV9PJ53_9FLAO</name>
<dbReference type="GO" id="GO:0004519">
    <property type="term" value="F:endonuclease activity"/>
    <property type="evidence" value="ECO:0007669"/>
    <property type="project" value="UniProtKB-KW"/>
</dbReference>
<organism evidence="2 3">
    <name type="scientific">Flavobacterium branchiicola</name>
    <dbReference type="NCBI Taxonomy" id="1114875"/>
    <lineage>
        <taxon>Bacteria</taxon>
        <taxon>Pseudomonadati</taxon>
        <taxon>Bacteroidota</taxon>
        <taxon>Flavobacteriia</taxon>
        <taxon>Flavobacteriales</taxon>
        <taxon>Flavobacteriaceae</taxon>
        <taxon>Flavobacterium</taxon>
    </lineage>
</organism>
<dbReference type="RefSeq" id="WP_213260062.1">
    <property type="nucleotide sequence ID" value="NZ_JAGYWA010000011.1"/>
</dbReference>
<evidence type="ECO:0000259" key="1">
    <source>
        <dbReference type="Pfam" id="PF13304"/>
    </source>
</evidence>